<organism evidence="3 4">
    <name type="scientific">Pseudomicrostroma glucosiphilum</name>
    <dbReference type="NCBI Taxonomy" id="1684307"/>
    <lineage>
        <taxon>Eukaryota</taxon>
        <taxon>Fungi</taxon>
        <taxon>Dikarya</taxon>
        <taxon>Basidiomycota</taxon>
        <taxon>Ustilaginomycotina</taxon>
        <taxon>Exobasidiomycetes</taxon>
        <taxon>Microstromatales</taxon>
        <taxon>Microstromatales incertae sedis</taxon>
        <taxon>Pseudomicrostroma</taxon>
    </lineage>
</organism>
<feature type="region of interest" description="Disordered" evidence="1">
    <location>
        <begin position="782"/>
        <end position="859"/>
    </location>
</feature>
<feature type="compositionally biased region" description="Polar residues" evidence="1">
    <location>
        <begin position="656"/>
        <end position="681"/>
    </location>
</feature>
<dbReference type="PANTHER" id="PTHR11081">
    <property type="entry name" value="FLAP ENDONUCLEASE FAMILY MEMBER"/>
    <property type="match status" value="1"/>
</dbReference>
<keyword evidence="4" id="KW-1185">Reference proteome</keyword>
<dbReference type="PANTHER" id="PTHR11081:SF75">
    <property type="entry name" value="ENDONUCLEASE, PUTATIVE (AFU_ORTHOLOGUE AFUA_3G13260)-RELATED"/>
    <property type="match status" value="1"/>
</dbReference>
<dbReference type="Gene3D" id="3.40.50.1010">
    <property type="entry name" value="5'-nuclease"/>
    <property type="match status" value="2"/>
</dbReference>
<feature type="compositionally biased region" description="Low complexity" evidence="1">
    <location>
        <begin position="819"/>
        <end position="832"/>
    </location>
</feature>
<feature type="compositionally biased region" description="Polar residues" evidence="1">
    <location>
        <begin position="592"/>
        <end position="620"/>
    </location>
</feature>
<feature type="region of interest" description="Disordered" evidence="1">
    <location>
        <begin position="887"/>
        <end position="916"/>
    </location>
</feature>
<feature type="compositionally biased region" description="Basic residues" evidence="1">
    <location>
        <begin position="797"/>
        <end position="806"/>
    </location>
</feature>
<evidence type="ECO:0000259" key="2">
    <source>
        <dbReference type="SMART" id="SM00484"/>
    </source>
</evidence>
<dbReference type="Pfam" id="PF18380">
    <property type="entry name" value="GEN1_C"/>
    <property type="match status" value="1"/>
</dbReference>
<dbReference type="SUPFAM" id="SSF88723">
    <property type="entry name" value="PIN domain-like"/>
    <property type="match status" value="1"/>
</dbReference>
<dbReference type="RefSeq" id="XP_025351359.1">
    <property type="nucleotide sequence ID" value="XM_025494758.1"/>
</dbReference>
<dbReference type="OrthoDB" id="2959108at2759"/>
<feature type="region of interest" description="Disordered" evidence="1">
    <location>
        <begin position="455"/>
        <end position="529"/>
    </location>
</feature>
<dbReference type="InterPro" id="IPR036279">
    <property type="entry name" value="5-3_exonuclease_C_sf"/>
</dbReference>
<dbReference type="GO" id="GO:0017108">
    <property type="term" value="F:5'-flap endonuclease activity"/>
    <property type="evidence" value="ECO:0007669"/>
    <property type="project" value="TreeGrafter"/>
</dbReference>
<dbReference type="InterPro" id="IPR006086">
    <property type="entry name" value="XPG-I_dom"/>
</dbReference>
<evidence type="ECO:0000313" key="3">
    <source>
        <dbReference type="EMBL" id="PWN24199.1"/>
    </source>
</evidence>
<feature type="compositionally biased region" description="Polar residues" evidence="1">
    <location>
        <begin position="741"/>
        <end position="752"/>
    </location>
</feature>
<dbReference type="CDD" id="cd09870">
    <property type="entry name" value="PIN_YEN1"/>
    <property type="match status" value="1"/>
</dbReference>
<dbReference type="Pfam" id="PF00867">
    <property type="entry name" value="XPG_I"/>
    <property type="match status" value="1"/>
</dbReference>
<dbReference type="InterPro" id="IPR041177">
    <property type="entry name" value="GEN1_C"/>
</dbReference>
<dbReference type="SUPFAM" id="SSF47807">
    <property type="entry name" value="5' to 3' exonuclease, C-terminal subdomain"/>
    <property type="match status" value="1"/>
</dbReference>
<dbReference type="EMBL" id="KZ819321">
    <property type="protein sequence ID" value="PWN24199.1"/>
    <property type="molecule type" value="Genomic_DNA"/>
</dbReference>
<dbReference type="SMART" id="SM00484">
    <property type="entry name" value="XPGI"/>
    <property type="match status" value="1"/>
</dbReference>
<reference evidence="3 4" key="1">
    <citation type="journal article" date="2018" name="Mol. Biol. Evol.">
        <title>Broad Genomic Sampling Reveals a Smut Pathogenic Ancestry of the Fungal Clade Ustilaginomycotina.</title>
        <authorList>
            <person name="Kijpornyongpan T."/>
            <person name="Mondo S.J."/>
            <person name="Barry K."/>
            <person name="Sandor L."/>
            <person name="Lee J."/>
            <person name="Lipzen A."/>
            <person name="Pangilinan J."/>
            <person name="LaButti K."/>
            <person name="Hainaut M."/>
            <person name="Henrissat B."/>
            <person name="Grigoriev I.V."/>
            <person name="Spatafora J.W."/>
            <person name="Aime M.C."/>
        </authorList>
    </citation>
    <scope>NUCLEOTIDE SEQUENCE [LARGE SCALE GENOMIC DNA]</scope>
    <source>
        <strain evidence="3 4">MCA 4718</strain>
    </source>
</reference>
<evidence type="ECO:0000313" key="4">
    <source>
        <dbReference type="Proteomes" id="UP000245942"/>
    </source>
</evidence>
<evidence type="ECO:0000256" key="1">
    <source>
        <dbReference type="SAM" id="MobiDB-lite"/>
    </source>
</evidence>
<dbReference type="AlphaFoldDB" id="A0A316UG23"/>
<accession>A0A316UG23</accession>
<gene>
    <name evidence="3" type="ORF">BCV69DRAFT_310034</name>
</gene>
<feature type="domain" description="XPG-I" evidence="2">
    <location>
        <begin position="118"/>
        <end position="199"/>
    </location>
</feature>
<feature type="region of interest" description="Disordered" evidence="1">
    <location>
        <begin position="560"/>
        <end position="754"/>
    </location>
</feature>
<protein>
    <recommendedName>
        <fullName evidence="2">XPG-I domain-containing protein</fullName>
    </recommendedName>
</protein>
<dbReference type="PRINTS" id="PR00853">
    <property type="entry name" value="XPGRADSUPER"/>
</dbReference>
<dbReference type="GeneID" id="37016492"/>
<sequence length="916" mass="97816">MGVPGLWSHLSPAGTSHNLETLDLRALVDSLPPITDGAPQRLPIIGVDLSAWLFHARLSVEGSNPILRLIFFRLARLLSLPINAVFVFDGPLRPRVKRGRTVGAKKHPLTGPLMEMIATFGAIGWEAPGEAEAELARMNQEGLIDAVLSDDVDSLVFGAQTVMRNWSPTLTQARPATAEDGGDNLATIYRASNIRELPDLVLDQDGLILVALMAGGDYDVGGLGGCGVKTAIGLAQAGHGQALLRGFRKHCNIDGHDPETKLPSVATSSLWSPFLKQWLSDVCNELQTNKQGFLNGRHLKLAQSDAFKSFLSTQDALEVLASYVSPVTTWSLAEEESGSGSTSIGSSARRKLKFRDPDLTAMASFAQRTFAWGPKATVGRLRNVAWKGLLLQELRRGRVVQMNCQSDAEDEAIGSKGKVLQLEVLKIHGERRHAGTGQLLEYRLEWNPRPLAEDAEKGIDPLLNVGPGYDEDFPEDMPPASQSSSRHTTDAEDTEEELPPCSPYGLSLVAPGGCPPSPSKRKAKPPPDPYSNVRTWILADRLEANDVGKSLVEEYRLALQSKGKSKGSKKSTTAKSKPAAKKRAAGAGHTTIDSIFMSQKGSVPPASQQPAKSTTSSRPFSITPLPATLSSDSYENDALGHSRSTVTPPAIPASKPSGNVFSNRTFGRTQSGPASFSQPSSDRIAPLTEGCSDDDDTFVLHSEDDTANVTLTTTHHSRKAPASSTAAPAHKPSTAKRSGVQKPSSALASSDTEVCMVTGADETDPDASLPDAVEFLRTIGQRSKALSIESSPSPRRPNVKRAKRGTGLREGSPPPIVVAGRIGAASRSARSHSMQDVGRASKQQMASRQHDSDDDDGFVLMDAPSVTVHLHGRGKGTHGTRFLSKALSEQNAGGRTNRALVRGGRKSDAIVLSDSD</sequence>
<dbReference type="InterPro" id="IPR006084">
    <property type="entry name" value="XPG/Rad2"/>
</dbReference>
<dbReference type="GO" id="GO:0006281">
    <property type="term" value="P:DNA repair"/>
    <property type="evidence" value="ECO:0007669"/>
    <property type="project" value="UniProtKB-ARBA"/>
</dbReference>
<dbReference type="Proteomes" id="UP000245942">
    <property type="component" value="Unassembled WGS sequence"/>
</dbReference>
<name>A0A316UG23_9BASI</name>
<dbReference type="STRING" id="1684307.A0A316UG23"/>
<proteinExistence type="predicted"/>
<dbReference type="InterPro" id="IPR029060">
    <property type="entry name" value="PIN-like_dom_sf"/>
</dbReference>